<comment type="caution">
    <text evidence="3">The sequence shown here is derived from an EMBL/GenBank/DDBJ whole genome shotgun (WGS) entry which is preliminary data.</text>
</comment>
<organism evidence="3 4">
    <name type="scientific">Heterostelium pallidum (strain ATCC 26659 / Pp 5 / PN500)</name>
    <name type="common">Cellular slime mold</name>
    <name type="synonym">Polysphondylium pallidum</name>
    <dbReference type="NCBI Taxonomy" id="670386"/>
    <lineage>
        <taxon>Eukaryota</taxon>
        <taxon>Amoebozoa</taxon>
        <taxon>Evosea</taxon>
        <taxon>Eumycetozoa</taxon>
        <taxon>Dictyostelia</taxon>
        <taxon>Acytosteliales</taxon>
        <taxon>Acytosteliaceae</taxon>
        <taxon>Heterostelium</taxon>
    </lineage>
</organism>
<dbReference type="AlphaFoldDB" id="D3BHA5"/>
<evidence type="ECO:0000313" key="3">
    <source>
        <dbReference type="EMBL" id="EFA79082.1"/>
    </source>
</evidence>
<dbReference type="Proteomes" id="UP000001396">
    <property type="component" value="Unassembled WGS sequence"/>
</dbReference>
<evidence type="ECO:0000256" key="1">
    <source>
        <dbReference type="ARBA" id="ARBA00022741"/>
    </source>
</evidence>
<dbReference type="GeneID" id="31363387"/>
<gene>
    <name evidence="3" type="ORF">PPL_07907</name>
</gene>
<dbReference type="EMBL" id="ADBJ01000036">
    <property type="protein sequence ID" value="EFA79082.1"/>
    <property type="molecule type" value="Genomic_DNA"/>
</dbReference>
<dbReference type="InterPro" id="IPR011009">
    <property type="entry name" value="Kinase-like_dom_sf"/>
</dbReference>
<dbReference type="InParanoid" id="D3BHA5"/>
<keyword evidence="4" id="KW-1185">Reference proteome</keyword>
<proteinExistence type="predicted"/>
<dbReference type="STRING" id="670386.D3BHA5"/>
<protein>
    <recommendedName>
        <fullName evidence="2">Protein kinase domain-containing protein</fullName>
    </recommendedName>
</protein>
<dbReference type="RefSeq" id="XP_020431204.1">
    <property type="nucleotide sequence ID" value="XM_020578740.1"/>
</dbReference>
<feature type="domain" description="Protein kinase" evidence="2">
    <location>
        <begin position="23"/>
        <end position="87"/>
    </location>
</feature>
<dbReference type="SUPFAM" id="SSF56112">
    <property type="entry name" value="Protein kinase-like (PK-like)"/>
    <property type="match status" value="1"/>
</dbReference>
<dbReference type="PANTHER" id="PTHR22967">
    <property type="entry name" value="SERINE/THREONINE PROTEIN KINASE"/>
    <property type="match status" value="1"/>
</dbReference>
<keyword evidence="1" id="KW-0547">Nucleotide-binding</keyword>
<name>D3BHA5_HETP5</name>
<accession>D3BHA5</accession>
<dbReference type="InterPro" id="IPR000719">
    <property type="entry name" value="Prot_kinase_dom"/>
</dbReference>
<evidence type="ECO:0000259" key="2">
    <source>
        <dbReference type="PROSITE" id="PS50011"/>
    </source>
</evidence>
<dbReference type="PROSITE" id="PS50011">
    <property type="entry name" value="PROTEIN_KINASE_DOM"/>
    <property type="match status" value="1"/>
</dbReference>
<dbReference type="Gene3D" id="3.30.200.20">
    <property type="entry name" value="Phosphorylase Kinase, domain 1"/>
    <property type="match status" value="1"/>
</dbReference>
<evidence type="ECO:0000313" key="4">
    <source>
        <dbReference type="Proteomes" id="UP000001396"/>
    </source>
</evidence>
<dbReference type="GO" id="GO:0005524">
    <property type="term" value="F:ATP binding"/>
    <property type="evidence" value="ECO:0007669"/>
    <property type="project" value="InterPro"/>
</dbReference>
<sequence length="87" mass="10015">MKTLQRIMGGHQSKSHKIGHYNLNVVKQIAEGGFSYVYLVKDHSTSKHFALKRILVRDQEELAHVQHEIDIMFILLTLKNSTTAKIE</sequence>
<dbReference type="GO" id="GO:0004674">
    <property type="term" value="F:protein serine/threonine kinase activity"/>
    <property type="evidence" value="ECO:0007669"/>
    <property type="project" value="TreeGrafter"/>
</dbReference>
<reference evidence="3 4" key="1">
    <citation type="journal article" date="2011" name="Genome Res.">
        <title>Phylogeny-wide analysis of social amoeba genomes highlights ancient origins for complex intercellular communication.</title>
        <authorList>
            <person name="Heidel A.J."/>
            <person name="Lawal H.M."/>
            <person name="Felder M."/>
            <person name="Schilde C."/>
            <person name="Helps N.R."/>
            <person name="Tunggal B."/>
            <person name="Rivero F."/>
            <person name="John U."/>
            <person name="Schleicher M."/>
            <person name="Eichinger L."/>
            <person name="Platzer M."/>
            <person name="Noegel A.A."/>
            <person name="Schaap P."/>
            <person name="Gloeckner G."/>
        </authorList>
    </citation>
    <scope>NUCLEOTIDE SEQUENCE [LARGE SCALE GENOMIC DNA]</scope>
    <source>
        <strain evidence="4">ATCC 26659 / Pp 5 / PN500</strain>
    </source>
</reference>
<dbReference type="PANTHER" id="PTHR22967:SF91">
    <property type="entry name" value="SERINE_THREONINE-PROTEIN KINASE DDB_G0280111-RELATED"/>
    <property type="match status" value="1"/>
</dbReference>
<dbReference type="GO" id="GO:0005737">
    <property type="term" value="C:cytoplasm"/>
    <property type="evidence" value="ECO:0007669"/>
    <property type="project" value="TreeGrafter"/>
</dbReference>